<proteinExistence type="predicted"/>
<protein>
    <submittedName>
        <fullName evidence="1">Uncharacterized protein</fullName>
    </submittedName>
</protein>
<gene>
    <name evidence="1" type="ORF">YALI1_B04663g</name>
</gene>
<dbReference type="Proteomes" id="UP000182444">
    <property type="component" value="Chromosome 1B"/>
</dbReference>
<dbReference type="RefSeq" id="XP_068138063.1">
    <property type="nucleotide sequence ID" value="XM_068281962.1"/>
</dbReference>
<accession>A0A1D8N6A6</accession>
<dbReference type="AlphaFoldDB" id="A0A1D8N6A6"/>
<sequence length="92" mass="10814">MLFPQHRYTCASIRVRAFSWPTQLTTHRLVFNEREYSREYYRGYSRGYSCSLRYYCSHKGFVKGTKQGMAGRIRQWVGNQKGTITVCADTAE</sequence>
<dbReference type="GeneID" id="94582622"/>
<evidence type="ECO:0000313" key="2">
    <source>
        <dbReference type="Proteomes" id="UP000182444"/>
    </source>
</evidence>
<dbReference type="VEuPathDB" id="FungiDB:YALI1_B04663g"/>
<dbReference type="EMBL" id="CP017554">
    <property type="protein sequence ID" value="AOW01157.1"/>
    <property type="molecule type" value="Genomic_DNA"/>
</dbReference>
<organism evidence="1 2">
    <name type="scientific">Yarrowia lipolytica</name>
    <name type="common">Candida lipolytica</name>
    <dbReference type="NCBI Taxonomy" id="4952"/>
    <lineage>
        <taxon>Eukaryota</taxon>
        <taxon>Fungi</taxon>
        <taxon>Dikarya</taxon>
        <taxon>Ascomycota</taxon>
        <taxon>Saccharomycotina</taxon>
        <taxon>Dipodascomycetes</taxon>
        <taxon>Dipodascales</taxon>
        <taxon>Dipodascales incertae sedis</taxon>
        <taxon>Yarrowia</taxon>
    </lineage>
</organism>
<name>A0A1D8N6A6_YARLL</name>
<evidence type="ECO:0000313" key="1">
    <source>
        <dbReference type="EMBL" id="AOW01157.1"/>
    </source>
</evidence>
<reference evidence="1 2" key="1">
    <citation type="journal article" date="2016" name="PLoS ONE">
        <title>Sequence Assembly of Yarrowia lipolytica Strain W29/CLIB89 Shows Transposable Element Diversity.</title>
        <authorList>
            <person name="Magnan C."/>
            <person name="Yu J."/>
            <person name="Chang I."/>
            <person name="Jahn E."/>
            <person name="Kanomata Y."/>
            <person name="Wu J."/>
            <person name="Zeller M."/>
            <person name="Oakes M."/>
            <person name="Baldi P."/>
            <person name="Sandmeyer S."/>
        </authorList>
    </citation>
    <scope>NUCLEOTIDE SEQUENCE [LARGE SCALE GENOMIC DNA]</scope>
    <source>
        <strain evidence="2">CLIB89(W29)</strain>
    </source>
</reference>